<protein>
    <submittedName>
        <fullName evidence="1">Uncharacterized protein</fullName>
    </submittedName>
</protein>
<dbReference type="Proteomes" id="UP000237271">
    <property type="component" value="Unassembled WGS sequence"/>
</dbReference>
<evidence type="ECO:0000313" key="1">
    <source>
        <dbReference type="EMBL" id="POM81553.1"/>
    </source>
</evidence>
<organism evidence="1 2">
    <name type="scientific">Phytophthora palmivora</name>
    <dbReference type="NCBI Taxonomy" id="4796"/>
    <lineage>
        <taxon>Eukaryota</taxon>
        <taxon>Sar</taxon>
        <taxon>Stramenopiles</taxon>
        <taxon>Oomycota</taxon>
        <taxon>Peronosporomycetes</taxon>
        <taxon>Peronosporales</taxon>
        <taxon>Peronosporaceae</taxon>
        <taxon>Phytophthora</taxon>
    </lineage>
</organism>
<name>A0A2P4YUR6_9STRA</name>
<accession>A0A2P4YUR6</accession>
<evidence type="ECO:0000313" key="2">
    <source>
        <dbReference type="Proteomes" id="UP000237271"/>
    </source>
</evidence>
<proteinExistence type="predicted"/>
<comment type="caution">
    <text evidence="1">The sequence shown here is derived from an EMBL/GenBank/DDBJ whole genome shotgun (WGS) entry which is preliminary data.</text>
</comment>
<dbReference type="EMBL" id="NCKW01000056">
    <property type="protein sequence ID" value="POM81553.1"/>
    <property type="molecule type" value="Genomic_DNA"/>
</dbReference>
<sequence length="119" mass="13243">MVEAAVVAKLSIDTATAIEISALKTVEDAVIIVMEHTPKKIMKQMARMLIVDFASFHVGDSDTTEDEISCEGRFFCETYGEERTLQYVLPDPSNMIVFLLQQLPLLYNTILTIKLATGT</sequence>
<keyword evidence="2" id="KW-1185">Reference proteome</keyword>
<gene>
    <name evidence="1" type="ORF">PHPALM_461</name>
</gene>
<dbReference type="OrthoDB" id="10566433at2759"/>
<reference evidence="1 2" key="1">
    <citation type="journal article" date="2017" name="Genome Biol. Evol.">
        <title>Phytophthora megakarya and P. palmivora, closely related causal agents of cacao black pod rot, underwent increases in genome sizes and gene numbers by different mechanisms.</title>
        <authorList>
            <person name="Ali S.S."/>
            <person name="Shao J."/>
            <person name="Lary D.J."/>
            <person name="Kronmiller B."/>
            <person name="Shen D."/>
            <person name="Strem M.D."/>
            <person name="Amoako-Attah I."/>
            <person name="Akrofi A.Y."/>
            <person name="Begoude B.A."/>
            <person name="Ten Hoopen G.M."/>
            <person name="Coulibaly K."/>
            <person name="Kebe B.I."/>
            <person name="Melnick R.L."/>
            <person name="Guiltinan M.J."/>
            <person name="Tyler B.M."/>
            <person name="Meinhardt L.W."/>
            <person name="Bailey B.A."/>
        </authorList>
    </citation>
    <scope>NUCLEOTIDE SEQUENCE [LARGE SCALE GENOMIC DNA]</scope>
    <source>
        <strain evidence="2">sbr112.9</strain>
    </source>
</reference>
<dbReference type="AlphaFoldDB" id="A0A2P4YUR6"/>